<evidence type="ECO:0000313" key="3">
    <source>
        <dbReference type="Proteomes" id="UP000277582"/>
    </source>
</evidence>
<comment type="caution">
    <text evidence="2">The sequence shown here is derived from an EMBL/GenBank/DDBJ whole genome shotgun (WGS) entry which is preliminary data.</text>
</comment>
<dbReference type="EMBL" id="RCOS01000017">
    <property type="protein sequence ID" value="RSN78424.1"/>
    <property type="molecule type" value="Genomic_DNA"/>
</dbReference>
<feature type="domain" description="Ribbon-helix-helix protein CopG" evidence="1">
    <location>
        <begin position="51"/>
        <end position="87"/>
    </location>
</feature>
<evidence type="ECO:0000259" key="1">
    <source>
        <dbReference type="Pfam" id="PF01402"/>
    </source>
</evidence>
<sequence length="90" mass="10181">MSIIYPSATILSLSMMVCSFTLDSGGINMLDEENPAWADLLQEIKKRKKVNLSISIPYLLYEKLEKKVRETGKRKSEIIAEALKQYLGGE</sequence>
<gene>
    <name evidence="2" type="ORF">D6D85_00955</name>
</gene>
<dbReference type="Proteomes" id="UP000277582">
    <property type="component" value="Unassembled WGS sequence"/>
</dbReference>
<dbReference type="GO" id="GO:0006355">
    <property type="term" value="P:regulation of DNA-templated transcription"/>
    <property type="evidence" value="ECO:0007669"/>
    <property type="project" value="InterPro"/>
</dbReference>
<evidence type="ECO:0000313" key="2">
    <source>
        <dbReference type="EMBL" id="RSN78424.1"/>
    </source>
</evidence>
<protein>
    <submittedName>
        <fullName evidence="2">CopG family transcriptional regulator</fullName>
    </submittedName>
</protein>
<organism evidence="2 3">
    <name type="scientific">Candidatus Methanodesulfokora washburnensis</name>
    <dbReference type="NCBI Taxonomy" id="2478471"/>
    <lineage>
        <taxon>Archaea</taxon>
        <taxon>Thermoproteota</taxon>
        <taxon>Candidatus Korarchaeia</taxon>
        <taxon>Candidatus Korarchaeia incertae sedis</taxon>
        <taxon>Candidatus Methanodesulfokora</taxon>
    </lineage>
</organism>
<dbReference type="AlphaFoldDB" id="A0A429GXD6"/>
<reference evidence="2 3" key="1">
    <citation type="submission" date="2018-10" db="EMBL/GenBank/DDBJ databases">
        <title>Co-occurring genomic capacity for anaerobic methane metabolism and dissimilatory sulfite reduction discovered in the Korarchaeota.</title>
        <authorList>
            <person name="Mckay L.J."/>
            <person name="Dlakic M."/>
            <person name="Fields M.W."/>
            <person name="Delmont T.O."/>
            <person name="Eren A.M."/>
            <person name="Jay Z.J."/>
            <person name="Klingelsmith K.B."/>
            <person name="Rusch D.B."/>
            <person name="Inskeep W.P."/>
        </authorList>
    </citation>
    <scope>NUCLEOTIDE SEQUENCE [LARGE SCALE GENOMIC DNA]</scope>
    <source>
        <strain evidence="2 3">MDKW</strain>
    </source>
</reference>
<dbReference type="SUPFAM" id="SSF47598">
    <property type="entry name" value="Ribbon-helix-helix"/>
    <property type="match status" value="1"/>
</dbReference>
<dbReference type="InterPro" id="IPR002145">
    <property type="entry name" value="CopG"/>
</dbReference>
<proteinExistence type="predicted"/>
<dbReference type="InterPro" id="IPR010985">
    <property type="entry name" value="Ribbon_hlx_hlx"/>
</dbReference>
<accession>A0A429GXD6</accession>
<keyword evidence="3" id="KW-1185">Reference proteome</keyword>
<name>A0A429GXD6_9CREN</name>
<dbReference type="Pfam" id="PF01402">
    <property type="entry name" value="RHH_1"/>
    <property type="match status" value="1"/>
</dbReference>